<dbReference type="PROSITE" id="PS50089">
    <property type="entry name" value="ZF_RING_2"/>
    <property type="match status" value="1"/>
</dbReference>
<dbReference type="GO" id="GO:0005737">
    <property type="term" value="C:cytoplasm"/>
    <property type="evidence" value="ECO:0007669"/>
    <property type="project" value="TreeGrafter"/>
</dbReference>
<evidence type="ECO:0000256" key="2">
    <source>
        <dbReference type="ARBA" id="ARBA00022771"/>
    </source>
</evidence>
<proteinExistence type="predicted"/>
<dbReference type="SUPFAM" id="SSF57850">
    <property type="entry name" value="RING/U-box"/>
    <property type="match status" value="1"/>
</dbReference>
<keyword evidence="1" id="KW-0479">Metal-binding</keyword>
<sequence length="263" mass="29930">MERDQFITQLLRNNNRVQLNESKEECLICKDEYGTTSTETGKIERQIRLPCKHTVGSECIERWLQDHNTCPICRHEFFPQGDTDNDDDELDFEDDGSDGWSENDESEDEFDEDIYNDSIDDADPNVTQGAQSLENLCYLLCDALGYDRRSHPVPQVAELVAHGVWRMDAIQNASSFSNFSIAAACVYTAGHLAGRRKATKTLARIAGVRRSSVRDVYRVISDEASQFTWISWTLLGEIGVTEDRYDVLDLLPEPRRPVVRGSR</sequence>
<feature type="domain" description="RING-type" evidence="6">
    <location>
        <begin position="26"/>
        <end position="74"/>
    </location>
</feature>
<dbReference type="PANTHER" id="PTHR15710:SF243">
    <property type="entry name" value="E3 UBIQUITIN-PROTEIN LIGASE PRAJA-2 ISOFORM X1"/>
    <property type="match status" value="1"/>
</dbReference>
<evidence type="ECO:0000313" key="7">
    <source>
        <dbReference type="EMBL" id="CAF9905905.1"/>
    </source>
</evidence>
<feature type="region of interest" description="Disordered" evidence="5">
    <location>
        <begin position="81"/>
        <end position="110"/>
    </location>
</feature>
<dbReference type="InterPro" id="IPR036915">
    <property type="entry name" value="Cyclin-like_sf"/>
</dbReference>
<gene>
    <name evidence="7" type="ORF">IMSHALPRED_004013</name>
</gene>
<feature type="compositionally biased region" description="Acidic residues" evidence="5">
    <location>
        <begin position="83"/>
        <end position="110"/>
    </location>
</feature>
<reference evidence="7" key="1">
    <citation type="submission" date="2021-03" db="EMBL/GenBank/DDBJ databases">
        <authorList>
            <person name="Tagirdzhanova G."/>
        </authorList>
    </citation>
    <scope>NUCLEOTIDE SEQUENCE</scope>
</reference>
<accession>A0A8H3I3I7</accession>
<organism evidence="7 8">
    <name type="scientific">Imshaugia aleurites</name>
    <dbReference type="NCBI Taxonomy" id="172621"/>
    <lineage>
        <taxon>Eukaryota</taxon>
        <taxon>Fungi</taxon>
        <taxon>Dikarya</taxon>
        <taxon>Ascomycota</taxon>
        <taxon>Pezizomycotina</taxon>
        <taxon>Lecanoromycetes</taxon>
        <taxon>OSLEUM clade</taxon>
        <taxon>Lecanoromycetidae</taxon>
        <taxon>Lecanorales</taxon>
        <taxon>Lecanorineae</taxon>
        <taxon>Parmeliaceae</taxon>
        <taxon>Imshaugia</taxon>
    </lineage>
</organism>
<dbReference type="PANTHER" id="PTHR15710">
    <property type="entry name" value="E3 UBIQUITIN-PROTEIN LIGASE PRAJA"/>
    <property type="match status" value="1"/>
</dbReference>
<dbReference type="SUPFAM" id="SSF47954">
    <property type="entry name" value="Cyclin-like"/>
    <property type="match status" value="1"/>
</dbReference>
<dbReference type="Gene3D" id="3.30.40.10">
    <property type="entry name" value="Zinc/RING finger domain, C3HC4 (zinc finger)"/>
    <property type="match status" value="1"/>
</dbReference>
<dbReference type="OrthoDB" id="8062037at2759"/>
<dbReference type="Proteomes" id="UP000664534">
    <property type="component" value="Unassembled WGS sequence"/>
</dbReference>
<comment type="caution">
    <text evidence="7">The sequence shown here is derived from an EMBL/GenBank/DDBJ whole genome shotgun (WGS) entry which is preliminary data.</text>
</comment>
<evidence type="ECO:0000259" key="6">
    <source>
        <dbReference type="PROSITE" id="PS50089"/>
    </source>
</evidence>
<dbReference type="GO" id="GO:0008270">
    <property type="term" value="F:zinc ion binding"/>
    <property type="evidence" value="ECO:0007669"/>
    <property type="project" value="UniProtKB-KW"/>
</dbReference>
<dbReference type="GO" id="GO:0016567">
    <property type="term" value="P:protein ubiquitination"/>
    <property type="evidence" value="ECO:0007669"/>
    <property type="project" value="TreeGrafter"/>
</dbReference>
<dbReference type="GO" id="GO:0061630">
    <property type="term" value="F:ubiquitin protein ligase activity"/>
    <property type="evidence" value="ECO:0007669"/>
    <property type="project" value="TreeGrafter"/>
</dbReference>
<keyword evidence="8" id="KW-1185">Reference proteome</keyword>
<evidence type="ECO:0000256" key="5">
    <source>
        <dbReference type="SAM" id="MobiDB-lite"/>
    </source>
</evidence>
<dbReference type="AlphaFoldDB" id="A0A8H3I3I7"/>
<evidence type="ECO:0000256" key="3">
    <source>
        <dbReference type="ARBA" id="ARBA00022833"/>
    </source>
</evidence>
<evidence type="ECO:0000256" key="1">
    <source>
        <dbReference type="ARBA" id="ARBA00022723"/>
    </source>
</evidence>
<dbReference type="Pfam" id="PF13639">
    <property type="entry name" value="zf-RING_2"/>
    <property type="match status" value="1"/>
</dbReference>
<dbReference type="Gene3D" id="1.10.472.10">
    <property type="entry name" value="Cyclin-like"/>
    <property type="match status" value="1"/>
</dbReference>
<keyword evidence="2 4" id="KW-0863">Zinc-finger</keyword>
<dbReference type="InterPro" id="IPR001841">
    <property type="entry name" value="Znf_RING"/>
</dbReference>
<keyword evidence="3" id="KW-0862">Zinc</keyword>
<evidence type="ECO:0000256" key="4">
    <source>
        <dbReference type="PROSITE-ProRule" id="PRU00175"/>
    </source>
</evidence>
<dbReference type="EMBL" id="CAJPDT010000002">
    <property type="protein sequence ID" value="CAF9905905.1"/>
    <property type="molecule type" value="Genomic_DNA"/>
</dbReference>
<protein>
    <recommendedName>
        <fullName evidence="6">RING-type domain-containing protein</fullName>
    </recommendedName>
</protein>
<name>A0A8H3I3I7_9LECA</name>
<evidence type="ECO:0000313" key="8">
    <source>
        <dbReference type="Proteomes" id="UP000664534"/>
    </source>
</evidence>
<dbReference type="InterPro" id="IPR013083">
    <property type="entry name" value="Znf_RING/FYVE/PHD"/>
</dbReference>